<dbReference type="Gene3D" id="3.40.50.1390">
    <property type="entry name" value="Resolvase, N-terminal catalytic domain"/>
    <property type="match status" value="1"/>
</dbReference>
<dbReference type="Proteomes" id="UP001053296">
    <property type="component" value="Chromosome"/>
</dbReference>
<dbReference type="InterPro" id="IPR009057">
    <property type="entry name" value="Homeodomain-like_sf"/>
</dbReference>
<dbReference type="InterPro" id="IPR006120">
    <property type="entry name" value="Resolvase_HTH_dom"/>
</dbReference>
<evidence type="ECO:0000256" key="3">
    <source>
        <dbReference type="ARBA" id="ARBA00023125"/>
    </source>
</evidence>
<dbReference type="SUPFAM" id="SSF53041">
    <property type="entry name" value="Resolvase-like"/>
    <property type="match status" value="1"/>
</dbReference>
<dbReference type="InterPro" id="IPR006119">
    <property type="entry name" value="Resolv_N"/>
</dbReference>
<dbReference type="CDD" id="cd00569">
    <property type="entry name" value="HTH_Hin_like"/>
    <property type="match status" value="1"/>
</dbReference>
<evidence type="ECO:0000259" key="6">
    <source>
        <dbReference type="PROSITE" id="PS51736"/>
    </source>
</evidence>
<dbReference type="Gene3D" id="1.10.10.60">
    <property type="entry name" value="Homeodomain-like"/>
    <property type="match status" value="1"/>
</dbReference>
<proteinExistence type="inferred from homology"/>
<comment type="similarity">
    <text evidence="1">Belongs to the site-specific recombinase resolvase family.</text>
</comment>
<dbReference type="SMART" id="SM00857">
    <property type="entry name" value="Resolvase"/>
    <property type="match status" value="1"/>
</dbReference>
<keyword evidence="2" id="KW-0229">DNA integration</keyword>
<dbReference type="SUPFAM" id="SSF46689">
    <property type="entry name" value="Homeodomain-like"/>
    <property type="match status" value="1"/>
</dbReference>
<evidence type="ECO:0000313" key="7">
    <source>
        <dbReference type="EMBL" id="BCS87125.1"/>
    </source>
</evidence>
<dbReference type="RefSeq" id="WP_229593034.1">
    <property type="nucleotide sequence ID" value="NZ_AP024485.1"/>
</dbReference>
<evidence type="ECO:0000256" key="5">
    <source>
        <dbReference type="PROSITE-ProRule" id="PRU10137"/>
    </source>
</evidence>
<organism evidence="7 8">
    <name type="scientific">Pseudodesulfovibrio sediminis</name>
    <dbReference type="NCBI Taxonomy" id="2810563"/>
    <lineage>
        <taxon>Bacteria</taxon>
        <taxon>Pseudomonadati</taxon>
        <taxon>Thermodesulfobacteriota</taxon>
        <taxon>Desulfovibrionia</taxon>
        <taxon>Desulfovibrionales</taxon>
        <taxon>Desulfovibrionaceae</taxon>
    </lineage>
</organism>
<evidence type="ECO:0000256" key="2">
    <source>
        <dbReference type="ARBA" id="ARBA00022908"/>
    </source>
</evidence>
<dbReference type="PROSITE" id="PS00397">
    <property type="entry name" value="RECOMBINASES_1"/>
    <property type="match status" value="1"/>
</dbReference>
<name>A0ABN6EPL2_9BACT</name>
<keyword evidence="8" id="KW-1185">Reference proteome</keyword>
<sequence>MSSNIGYIRVSTVDQNTDRQLDGVDLDEVFEEKVSAATTKRPKLKECLRYVRKGDTLHVHSIDRLARNLADLLSLLNELTGKGVAVKFHKENLTFTGEENNPFQTLQLQIIGAVAQFEREIIKERQREGIAKAQAKGKHCGRKAKLTPEQVVEIKGRIEDGEEKKALAIEYGVSRQTLYRVIAKH</sequence>
<protein>
    <submittedName>
        <fullName evidence="7">Resolvase</fullName>
    </submittedName>
</protein>
<accession>A0ABN6EPL2</accession>
<dbReference type="PANTHER" id="PTHR30461">
    <property type="entry name" value="DNA-INVERTASE FROM LAMBDOID PROPHAGE"/>
    <property type="match status" value="1"/>
</dbReference>
<dbReference type="CDD" id="cd03768">
    <property type="entry name" value="SR_ResInv"/>
    <property type="match status" value="1"/>
</dbReference>
<dbReference type="PROSITE" id="PS51736">
    <property type="entry name" value="RECOMBINASES_3"/>
    <property type="match status" value="1"/>
</dbReference>
<dbReference type="InterPro" id="IPR006118">
    <property type="entry name" value="Recombinase_CS"/>
</dbReference>
<feature type="domain" description="Resolvase/invertase-type recombinase catalytic" evidence="6">
    <location>
        <begin position="3"/>
        <end position="137"/>
    </location>
</feature>
<dbReference type="EMBL" id="AP024485">
    <property type="protein sequence ID" value="BCS87125.1"/>
    <property type="molecule type" value="Genomic_DNA"/>
</dbReference>
<evidence type="ECO:0000313" key="8">
    <source>
        <dbReference type="Proteomes" id="UP001053296"/>
    </source>
</evidence>
<dbReference type="Pfam" id="PF02796">
    <property type="entry name" value="HTH_7"/>
    <property type="match status" value="1"/>
</dbReference>
<evidence type="ECO:0000256" key="4">
    <source>
        <dbReference type="ARBA" id="ARBA00023172"/>
    </source>
</evidence>
<feature type="active site" description="O-(5'-phospho-DNA)-serine intermediate" evidence="5">
    <location>
        <position position="11"/>
    </location>
</feature>
<keyword evidence="4" id="KW-0233">DNA recombination</keyword>
<dbReference type="InterPro" id="IPR050639">
    <property type="entry name" value="SSR_resolvase"/>
</dbReference>
<dbReference type="PANTHER" id="PTHR30461:SF26">
    <property type="entry name" value="RESOLVASE HOMOLOG YNEB"/>
    <property type="match status" value="1"/>
</dbReference>
<evidence type="ECO:0000256" key="1">
    <source>
        <dbReference type="ARBA" id="ARBA00009913"/>
    </source>
</evidence>
<gene>
    <name evidence="7" type="ORF">PSDVSF_03670</name>
</gene>
<dbReference type="Pfam" id="PF00239">
    <property type="entry name" value="Resolvase"/>
    <property type="match status" value="1"/>
</dbReference>
<reference evidence="7" key="1">
    <citation type="journal article" date="2022" name="Arch. Microbiol.">
        <title>Pseudodesulfovibrio sediminis sp. nov., a mesophilic and neutrophilic sulfate-reducing bacterium isolated from sediment of a brackish lake.</title>
        <authorList>
            <person name="Takahashi A."/>
            <person name="Kojima H."/>
            <person name="Watanabe M."/>
            <person name="Fukui M."/>
        </authorList>
    </citation>
    <scope>NUCLEOTIDE SEQUENCE</scope>
    <source>
        <strain evidence="7">SF6</strain>
    </source>
</reference>
<dbReference type="InterPro" id="IPR036162">
    <property type="entry name" value="Resolvase-like_N_sf"/>
</dbReference>
<keyword evidence="3" id="KW-0238">DNA-binding</keyword>